<dbReference type="Proteomes" id="UP000002774">
    <property type="component" value="Chromosome"/>
</dbReference>
<dbReference type="eggNOG" id="COG0673">
    <property type="taxonomic scope" value="Bacteria"/>
</dbReference>
<feature type="domain" description="Gfo/Idh/MocA-like oxidoreductase N-terminal" evidence="5">
    <location>
        <begin position="431"/>
        <end position="544"/>
    </location>
</feature>
<dbReference type="STRING" id="714943.Mucpa_6541"/>
<organism evidence="6 7">
    <name type="scientific">Mucilaginibacter paludis DSM 18603</name>
    <dbReference type="NCBI Taxonomy" id="714943"/>
    <lineage>
        <taxon>Bacteria</taxon>
        <taxon>Pseudomonadati</taxon>
        <taxon>Bacteroidota</taxon>
        <taxon>Sphingobacteriia</taxon>
        <taxon>Sphingobacteriales</taxon>
        <taxon>Sphingobacteriaceae</taxon>
        <taxon>Mucilaginibacter</taxon>
    </lineage>
</organism>
<dbReference type="Gene3D" id="3.40.50.720">
    <property type="entry name" value="NAD(P)-binding Rossmann-like Domain"/>
    <property type="match status" value="1"/>
</dbReference>
<comment type="similarity">
    <text evidence="2">Belongs to the bacterial solute-binding protein 1 family.</text>
</comment>
<dbReference type="AlphaFoldDB" id="H1YB68"/>
<evidence type="ECO:0000313" key="6">
    <source>
        <dbReference type="EMBL" id="EHQ30594.1"/>
    </source>
</evidence>
<name>H1YB68_9SPHI</name>
<dbReference type="EMBL" id="CM001403">
    <property type="protein sequence ID" value="EHQ30594.1"/>
    <property type="molecule type" value="Genomic_DNA"/>
</dbReference>
<dbReference type="GO" id="GO:0042597">
    <property type="term" value="C:periplasmic space"/>
    <property type="evidence" value="ECO:0007669"/>
    <property type="project" value="UniProtKB-SubCell"/>
</dbReference>
<sequence length="772" mass="86547">MSTNTIRIAVRKFGPFESALQKMWDSFCAATGCNLKAEMVPMDLDDLHLAILKQGGLKNGDWDIAHLVTDWLYEAWSSGALEDLQPYITQKPPEDFPLGWSNSLLDMQKFGTSIAGLPFHDGPECLIYRKDLFADVSEIRNFHEQFGKPLAVPQTWDDFKTVARFFHRPEQNLYGSVFAGFPDGHNTVFDFCLQLWTRGGNLTDANSRVNIDTLAATDGLTFYRDILRDQTAVHPNAMQYESVQTGMAFARGEAAMMVNWFGFASMCEVIEESKVKGLVDIAPVPFNSGNESASLNVYWLYTIGSGSRHKQAAYDFIRFATTVANDKLLTLEGGIGCRISTWTDGGVNAIIPYYHKLETLHRSARSLPQKDNWTLIAKIIDEVVLQAIHSDIPVKRLLKEGQHQINLIDKRTPQTMQIPYKPILPQTPVPIVIVGAGGIVGDAHLPAYKKAGFNVIGITNRTRTKAENLAIQFDIPNVYNTIAEAVANSPANTVYDVTIMPDQFVETLEQLPDGAGVLIQKPMGDYFWQSKEILEVCRRKKLAAAINCQLRFAPFVSAARYMVEQGLIGELYDMEVRVTLETPWHLFPHVMVHPRLEIQYHSIHYIDLMRSFLGDPQSVMAKTLKHPAKKLSSSRSTILFDYGDTMHAVINTNHDHSFGPHNQESFIKWEGTKGAIKARMGLLMDYPHGVPDKFEYCIVEEGKAPEWKEIELEGSWFPDAFIGTMSSLMRYKLGETDVLPTSVEDVIKTMAVVESAYISSDNGGVVVAERFV</sequence>
<keyword evidence="7" id="KW-1185">Reference proteome</keyword>
<keyword evidence="3" id="KW-0813">Transport</keyword>
<evidence type="ECO:0000256" key="4">
    <source>
        <dbReference type="ARBA" id="ARBA00022729"/>
    </source>
</evidence>
<dbReference type="RefSeq" id="WP_008512458.1">
    <property type="nucleotide sequence ID" value="NZ_CM001403.1"/>
</dbReference>
<dbReference type="HOGENOM" id="CLU_362011_0_0_10"/>
<evidence type="ECO:0000256" key="1">
    <source>
        <dbReference type="ARBA" id="ARBA00004418"/>
    </source>
</evidence>
<protein>
    <submittedName>
        <fullName evidence="6">Extracellular solute-binding protein family 1</fullName>
    </submittedName>
</protein>
<evidence type="ECO:0000256" key="2">
    <source>
        <dbReference type="ARBA" id="ARBA00008520"/>
    </source>
</evidence>
<dbReference type="GO" id="GO:0000166">
    <property type="term" value="F:nucleotide binding"/>
    <property type="evidence" value="ECO:0007669"/>
    <property type="project" value="InterPro"/>
</dbReference>
<dbReference type="SUPFAM" id="SSF53850">
    <property type="entry name" value="Periplasmic binding protein-like II"/>
    <property type="match status" value="1"/>
</dbReference>
<dbReference type="SUPFAM" id="SSF51735">
    <property type="entry name" value="NAD(P)-binding Rossmann-fold domains"/>
    <property type="match status" value="1"/>
</dbReference>
<dbReference type="Gene3D" id="3.30.360.10">
    <property type="entry name" value="Dihydrodipicolinate Reductase, domain 2"/>
    <property type="match status" value="1"/>
</dbReference>
<comment type="subcellular location">
    <subcellularLocation>
        <location evidence="1">Periplasm</location>
    </subcellularLocation>
</comment>
<proteinExistence type="inferred from homology"/>
<dbReference type="InterPro" id="IPR000683">
    <property type="entry name" value="Gfo/Idh/MocA-like_OxRdtase_N"/>
</dbReference>
<gene>
    <name evidence="6" type="ORF">Mucpa_6541</name>
</gene>
<dbReference type="Gene3D" id="3.40.190.10">
    <property type="entry name" value="Periplasmic binding protein-like II"/>
    <property type="match status" value="2"/>
</dbReference>
<evidence type="ECO:0000313" key="7">
    <source>
        <dbReference type="Proteomes" id="UP000002774"/>
    </source>
</evidence>
<dbReference type="PANTHER" id="PTHR43649">
    <property type="entry name" value="ARABINOSE-BINDING PROTEIN-RELATED"/>
    <property type="match status" value="1"/>
</dbReference>
<dbReference type="InterPro" id="IPR006059">
    <property type="entry name" value="SBP"/>
</dbReference>
<dbReference type="Pfam" id="PF01547">
    <property type="entry name" value="SBP_bac_1"/>
    <property type="match status" value="1"/>
</dbReference>
<keyword evidence="4" id="KW-0732">Signal</keyword>
<dbReference type="SUPFAM" id="SSF55347">
    <property type="entry name" value="Glyceraldehyde-3-phosphate dehydrogenase-like, C-terminal domain"/>
    <property type="match status" value="1"/>
</dbReference>
<dbReference type="Pfam" id="PF01408">
    <property type="entry name" value="GFO_IDH_MocA"/>
    <property type="match status" value="1"/>
</dbReference>
<evidence type="ECO:0000259" key="5">
    <source>
        <dbReference type="Pfam" id="PF01408"/>
    </source>
</evidence>
<dbReference type="InterPro" id="IPR036291">
    <property type="entry name" value="NAD(P)-bd_dom_sf"/>
</dbReference>
<accession>H1YB68</accession>
<evidence type="ECO:0000256" key="3">
    <source>
        <dbReference type="ARBA" id="ARBA00022448"/>
    </source>
</evidence>
<dbReference type="PANTHER" id="PTHR43649:SF34">
    <property type="entry name" value="ABC TRANSPORTER PERIPLASMIC-BINDING PROTEIN YCJN-RELATED"/>
    <property type="match status" value="1"/>
</dbReference>
<reference evidence="6" key="1">
    <citation type="submission" date="2011-09" db="EMBL/GenBank/DDBJ databases">
        <title>The permanent draft genome of Mucilaginibacter paludis DSM 18603.</title>
        <authorList>
            <consortium name="US DOE Joint Genome Institute (JGI-PGF)"/>
            <person name="Lucas S."/>
            <person name="Han J."/>
            <person name="Lapidus A."/>
            <person name="Bruce D."/>
            <person name="Goodwin L."/>
            <person name="Pitluck S."/>
            <person name="Peters L."/>
            <person name="Kyrpides N."/>
            <person name="Mavromatis K."/>
            <person name="Ivanova N."/>
            <person name="Mikhailova N."/>
            <person name="Held B."/>
            <person name="Detter J.C."/>
            <person name="Tapia R."/>
            <person name="Han C."/>
            <person name="Land M."/>
            <person name="Hauser L."/>
            <person name="Markowitz V."/>
            <person name="Cheng J.-F."/>
            <person name="Hugenholtz P."/>
            <person name="Woyke T."/>
            <person name="Wu D."/>
            <person name="Tindall B."/>
            <person name="Brambilla E."/>
            <person name="Klenk H.-P."/>
            <person name="Eisen J.A."/>
        </authorList>
    </citation>
    <scope>NUCLEOTIDE SEQUENCE [LARGE SCALE GENOMIC DNA]</scope>
    <source>
        <strain evidence="6">DSM 18603</strain>
    </source>
</reference>
<dbReference type="InterPro" id="IPR050490">
    <property type="entry name" value="Bact_solute-bd_prot1"/>
</dbReference>
<dbReference type="eggNOG" id="COG1653">
    <property type="taxonomic scope" value="Bacteria"/>
</dbReference>